<evidence type="ECO:0000256" key="5">
    <source>
        <dbReference type="ARBA" id="ARBA00023004"/>
    </source>
</evidence>
<gene>
    <name evidence="7" type="ORF">CEY00_Acc01207</name>
</gene>
<keyword evidence="7" id="KW-0503">Monooxygenase</keyword>
<dbReference type="SUPFAM" id="SSF48264">
    <property type="entry name" value="Cytochrome P450"/>
    <property type="match status" value="1"/>
</dbReference>
<name>A0A2R6S329_ACTCC</name>
<comment type="similarity">
    <text evidence="1">Belongs to the cytochrome P450 family.</text>
</comment>
<accession>A0A2R6S329</accession>
<dbReference type="PANTHER" id="PTHR47955:SF11">
    <property type="entry name" value="4-HYDROXYPHENYLACETALDEHYDE OXIME MONOOXYGENASE"/>
    <property type="match status" value="1"/>
</dbReference>
<dbReference type="STRING" id="1590841.A0A2R6S329"/>
<organism evidence="7 8">
    <name type="scientific">Actinidia chinensis var. chinensis</name>
    <name type="common">Chinese soft-hair kiwi</name>
    <dbReference type="NCBI Taxonomy" id="1590841"/>
    <lineage>
        <taxon>Eukaryota</taxon>
        <taxon>Viridiplantae</taxon>
        <taxon>Streptophyta</taxon>
        <taxon>Embryophyta</taxon>
        <taxon>Tracheophyta</taxon>
        <taxon>Spermatophyta</taxon>
        <taxon>Magnoliopsida</taxon>
        <taxon>eudicotyledons</taxon>
        <taxon>Gunneridae</taxon>
        <taxon>Pentapetalae</taxon>
        <taxon>asterids</taxon>
        <taxon>Ericales</taxon>
        <taxon>Actinidiaceae</taxon>
        <taxon>Actinidia</taxon>
    </lineage>
</organism>
<dbReference type="Gramene" id="PSS36687">
    <property type="protein sequence ID" value="PSS36687"/>
    <property type="gene ID" value="CEY00_Acc01207"/>
</dbReference>
<dbReference type="InterPro" id="IPR036396">
    <property type="entry name" value="Cyt_P450_sf"/>
</dbReference>
<dbReference type="Gene3D" id="1.10.630.10">
    <property type="entry name" value="Cytochrome P450"/>
    <property type="match status" value="1"/>
</dbReference>
<evidence type="ECO:0000256" key="1">
    <source>
        <dbReference type="ARBA" id="ARBA00010617"/>
    </source>
</evidence>
<dbReference type="InterPro" id="IPR001128">
    <property type="entry name" value="Cyt_P450"/>
</dbReference>
<dbReference type="GO" id="GO:0004497">
    <property type="term" value="F:monooxygenase activity"/>
    <property type="evidence" value="ECO:0007669"/>
    <property type="project" value="UniProtKB-KW"/>
</dbReference>
<keyword evidence="3 6" id="KW-0479">Metal-binding</keyword>
<evidence type="ECO:0000313" key="8">
    <source>
        <dbReference type="Proteomes" id="UP000241394"/>
    </source>
</evidence>
<comment type="cofactor">
    <cofactor evidence="6">
        <name>heme</name>
        <dbReference type="ChEBI" id="CHEBI:30413"/>
    </cofactor>
</comment>
<dbReference type="GO" id="GO:0005506">
    <property type="term" value="F:iron ion binding"/>
    <property type="evidence" value="ECO:0007669"/>
    <property type="project" value="InterPro"/>
</dbReference>
<dbReference type="Pfam" id="PF00067">
    <property type="entry name" value="p450"/>
    <property type="match status" value="1"/>
</dbReference>
<dbReference type="GO" id="GO:0016705">
    <property type="term" value="F:oxidoreductase activity, acting on paired donors, with incorporation or reduction of molecular oxygen"/>
    <property type="evidence" value="ECO:0007669"/>
    <property type="project" value="InterPro"/>
</dbReference>
<sequence length="314" mass="35490">MGVSLSTPTLDEKIFALVDRIVCGVAFGKSYGGNQFKDQKFQEVIGKTTKMMDSLSAENFFPSVGWIVDVLTGLRGRLEKSFHNLDEYFDRVIDEHLDLKREKLEEDDFVDVLIGLLNDEASDYCPTRDQIKAMLLNTFIGRIDTIAVAMVWAMSEVVKTPQVMQKLQGEIRTSLGRKSEVDINDLPKLKFLKMVVKETQRMHPPAPLLIPHETISHCKIGSDGYDVYPQTRVLINAWAIGRDPSTWRNPNEFDPQRFEGSDVDVKSQHFELLPLGADRKICPSISMASSSMELLLANLCYPQQDTPLPWAHSV</sequence>
<dbReference type="PRINTS" id="PR00463">
    <property type="entry name" value="EP450I"/>
</dbReference>
<protein>
    <submittedName>
        <fullName evidence="7">2-methylbutanal oxime monooxygenase</fullName>
    </submittedName>
</protein>
<keyword evidence="8" id="KW-1185">Reference proteome</keyword>
<proteinExistence type="inferred from homology"/>
<keyword evidence="5 6" id="KW-0408">Iron</keyword>
<dbReference type="InParanoid" id="A0A2R6S329"/>
<dbReference type="GO" id="GO:0020037">
    <property type="term" value="F:heme binding"/>
    <property type="evidence" value="ECO:0007669"/>
    <property type="project" value="InterPro"/>
</dbReference>
<dbReference type="InterPro" id="IPR002401">
    <property type="entry name" value="Cyt_P450_E_grp-I"/>
</dbReference>
<dbReference type="Proteomes" id="UP000241394">
    <property type="component" value="Chromosome LG1"/>
</dbReference>
<keyword evidence="2 6" id="KW-0349">Heme</keyword>
<evidence type="ECO:0000256" key="2">
    <source>
        <dbReference type="ARBA" id="ARBA00022617"/>
    </source>
</evidence>
<evidence type="ECO:0000256" key="6">
    <source>
        <dbReference type="PIRSR" id="PIRSR602401-1"/>
    </source>
</evidence>
<keyword evidence="4" id="KW-0560">Oxidoreductase</keyword>
<evidence type="ECO:0000313" key="7">
    <source>
        <dbReference type="EMBL" id="PSS36687.1"/>
    </source>
</evidence>
<dbReference type="PANTHER" id="PTHR47955">
    <property type="entry name" value="CYTOCHROME P450 FAMILY 71 PROTEIN"/>
    <property type="match status" value="1"/>
</dbReference>
<evidence type="ECO:0000256" key="3">
    <source>
        <dbReference type="ARBA" id="ARBA00022723"/>
    </source>
</evidence>
<feature type="binding site" description="axial binding residue" evidence="6">
    <location>
        <position position="282"/>
    </location>
    <ligand>
        <name>heme</name>
        <dbReference type="ChEBI" id="CHEBI:30413"/>
    </ligand>
    <ligandPart>
        <name>Fe</name>
        <dbReference type="ChEBI" id="CHEBI:18248"/>
    </ligandPart>
</feature>
<dbReference type="AlphaFoldDB" id="A0A2R6S329"/>
<reference evidence="7 8" key="1">
    <citation type="submission" date="2017-07" db="EMBL/GenBank/DDBJ databases">
        <title>An improved, manually edited Actinidia chinensis var. chinensis (kiwifruit) genome highlights the challenges associated with draft genomes and gene prediction in plants.</title>
        <authorList>
            <person name="Pilkington S."/>
            <person name="Crowhurst R."/>
            <person name="Hilario E."/>
            <person name="Nardozza S."/>
            <person name="Fraser L."/>
            <person name="Peng Y."/>
            <person name="Gunaseelan K."/>
            <person name="Simpson R."/>
            <person name="Tahir J."/>
            <person name="Deroles S."/>
            <person name="Templeton K."/>
            <person name="Luo Z."/>
            <person name="Davy M."/>
            <person name="Cheng C."/>
            <person name="Mcneilage M."/>
            <person name="Scaglione D."/>
            <person name="Liu Y."/>
            <person name="Zhang Q."/>
            <person name="Datson P."/>
            <person name="De Silva N."/>
            <person name="Gardiner S."/>
            <person name="Bassett H."/>
            <person name="Chagne D."/>
            <person name="Mccallum J."/>
            <person name="Dzierzon H."/>
            <person name="Deng C."/>
            <person name="Wang Y.-Y."/>
            <person name="Barron N."/>
            <person name="Manako K."/>
            <person name="Bowen J."/>
            <person name="Foster T."/>
            <person name="Erridge Z."/>
            <person name="Tiffin H."/>
            <person name="Waite C."/>
            <person name="Davies K."/>
            <person name="Grierson E."/>
            <person name="Laing W."/>
            <person name="Kirk R."/>
            <person name="Chen X."/>
            <person name="Wood M."/>
            <person name="Montefiori M."/>
            <person name="Brummell D."/>
            <person name="Schwinn K."/>
            <person name="Catanach A."/>
            <person name="Fullerton C."/>
            <person name="Li D."/>
            <person name="Meiyalaghan S."/>
            <person name="Nieuwenhuizen N."/>
            <person name="Read N."/>
            <person name="Prakash R."/>
            <person name="Hunter D."/>
            <person name="Zhang H."/>
            <person name="Mckenzie M."/>
            <person name="Knabel M."/>
            <person name="Harris A."/>
            <person name="Allan A."/>
            <person name="Chen A."/>
            <person name="Janssen B."/>
            <person name="Plunkett B."/>
            <person name="Dwamena C."/>
            <person name="Voogd C."/>
            <person name="Leif D."/>
            <person name="Lafferty D."/>
            <person name="Souleyre E."/>
            <person name="Varkonyi-Gasic E."/>
            <person name="Gambi F."/>
            <person name="Hanley J."/>
            <person name="Yao J.-L."/>
            <person name="Cheung J."/>
            <person name="David K."/>
            <person name="Warren B."/>
            <person name="Marsh K."/>
            <person name="Snowden K."/>
            <person name="Lin-Wang K."/>
            <person name="Brian L."/>
            <person name="Martinez-Sanchez M."/>
            <person name="Wang M."/>
            <person name="Ileperuma N."/>
            <person name="Macnee N."/>
            <person name="Campin R."/>
            <person name="Mcatee P."/>
            <person name="Drummond R."/>
            <person name="Espley R."/>
            <person name="Ireland H."/>
            <person name="Wu R."/>
            <person name="Atkinson R."/>
            <person name="Karunairetnam S."/>
            <person name="Bulley S."/>
            <person name="Chunkath S."/>
            <person name="Hanley Z."/>
            <person name="Storey R."/>
            <person name="Thrimawithana A."/>
            <person name="Thomson S."/>
            <person name="David C."/>
            <person name="Testolin R."/>
        </authorList>
    </citation>
    <scope>NUCLEOTIDE SEQUENCE [LARGE SCALE GENOMIC DNA]</scope>
    <source>
        <strain evidence="8">cv. Red5</strain>
        <tissue evidence="7">Young leaf</tissue>
    </source>
</reference>
<evidence type="ECO:0000256" key="4">
    <source>
        <dbReference type="ARBA" id="ARBA00023002"/>
    </source>
</evidence>
<dbReference type="EMBL" id="NKQK01000001">
    <property type="protein sequence ID" value="PSS36687.1"/>
    <property type="molecule type" value="Genomic_DNA"/>
</dbReference>
<dbReference type="OMA" id="PHETISH"/>
<dbReference type="OrthoDB" id="2789670at2759"/>
<comment type="caution">
    <text evidence="7">The sequence shown here is derived from an EMBL/GenBank/DDBJ whole genome shotgun (WGS) entry which is preliminary data.</text>
</comment>
<reference evidence="8" key="2">
    <citation type="journal article" date="2018" name="BMC Genomics">
        <title>A manually annotated Actinidia chinensis var. chinensis (kiwifruit) genome highlights the challenges associated with draft genomes and gene prediction in plants.</title>
        <authorList>
            <person name="Pilkington S.M."/>
            <person name="Crowhurst R."/>
            <person name="Hilario E."/>
            <person name="Nardozza S."/>
            <person name="Fraser L."/>
            <person name="Peng Y."/>
            <person name="Gunaseelan K."/>
            <person name="Simpson R."/>
            <person name="Tahir J."/>
            <person name="Deroles S.C."/>
            <person name="Templeton K."/>
            <person name="Luo Z."/>
            <person name="Davy M."/>
            <person name="Cheng C."/>
            <person name="McNeilage M."/>
            <person name="Scaglione D."/>
            <person name="Liu Y."/>
            <person name="Zhang Q."/>
            <person name="Datson P."/>
            <person name="De Silva N."/>
            <person name="Gardiner S.E."/>
            <person name="Bassett H."/>
            <person name="Chagne D."/>
            <person name="McCallum J."/>
            <person name="Dzierzon H."/>
            <person name="Deng C."/>
            <person name="Wang Y.Y."/>
            <person name="Barron L."/>
            <person name="Manako K."/>
            <person name="Bowen J."/>
            <person name="Foster T.M."/>
            <person name="Erridge Z.A."/>
            <person name="Tiffin H."/>
            <person name="Waite C.N."/>
            <person name="Davies K.M."/>
            <person name="Grierson E.P."/>
            <person name="Laing W.A."/>
            <person name="Kirk R."/>
            <person name="Chen X."/>
            <person name="Wood M."/>
            <person name="Montefiori M."/>
            <person name="Brummell D.A."/>
            <person name="Schwinn K.E."/>
            <person name="Catanach A."/>
            <person name="Fullerton C."/>
            <person name="Li D."/>
            <person name="Meiyalaghan S."/>
            <person name="Nieuwenhuizen N."/>
            <person name="Read N."/>
            <person name="Prakash R."/>
            <person name="Hunter D."/>
            <person name="Zhang H."/>
            <person name="McKenzie M."/>
            <person name="Knabel M."/>
            <person name="Harris A."/>
            <person name="Allan A.C."/>
            <person name="Gleave A."/>
            <person name="Chen A."/>
            <person name="Janssen B.J."/>
            <person name="Plunkett B."/>
            <person name="Ampomah-Dwamena C."/>
            <person name="Voogd C."/>
            <person name="Leif D."/>
            <person name="Lafferty D."/>
            <person name="Souleyre E.J.F."/>
            <person name="Varkonyi-Gasic E."/>
            <person name="Gambi F."/>
            <person name="Hanley J."/>
            <person name="Yao J.L."/>
            <person name="Cheung J."/>
            <person name="David K.M."/>
            <person name="Warren B."/>
            <person name="Marsh K."/>
            <person name="Snowden K.C."/>
            <person name="Lin-Wang K."/>
            <person name="Brian L."/>
            <person name="Martinez-Sanchez M."/>
            <person name="Wang M."/>
            <person name="Ileperuma N."/>
            <person name="Macnee N."/>
            <person name="Campin R."/>
            <person name="McAtee P."/>
            <person name="Drummond R.S.M."/>
            <person name="Espley R.V."/>
            <person name="Ireland H.S."/>
            <person name="Wu R."/>
            <person name="Atkinson R.G."/>
            <person name="Karunairetnam S."/>
            <person name="Bulley S."/>
            <person name="Chunkath S."/>
            <person name="Hanley Z."/>
            <person name="Storey R."/>
            <person name="Thrimawithana A.H."/>
            <person name="Thomson S."/>
            <person name="David C."/>
            <person name="Testolin R."/>
            <person name="Huang H."/>
            <person name="Hellens R.P."/>
            <person name="Schaffer R.J."/>
        </authorList>
    </citation>
    <scope>NUCLEOTIDE SEQUENCE [LARGE SCALE GENOMIC DNA]</scope>
    <source>
        <strain evidence="8">cv. Red5</strain>
    </source>
</reference>